<accession>A0A0D8BLI5</accession>
<evidence type="ECO:0000313" key="1">
    <source>
        <dbReference type="EMBL" id="KJE24864.1"/>
    </source>
</evidence>
<comment type="caution">
    <text evidence="1">The sequence shown here is derived from an EMBL/GenBank/DDBJ whole genome shotgun (WGS) entry which is preliminary data.</text>
</comment>
<reference evidence="2" key="1">
    <citation type="submission" date="2015-02" db="EMBL/GenBank/DDBJ databases">
        <title>Draft Genome of Frankia sp. CpI1-S.</title>
        <authorList>
            <person name="Oshone R.T."/>
            <person name="Ngom M."/>
            <person name="Ghodhbane-Gtari F."/>
            <person name="Gtari M."/>
            <person name="Morris K."/>
            <person name="Thomas K."/>
            <person name="Sen A."/>
            <person name="Tisa L.S."/>
        </authorList>
    </citation>
    <scope>NUCLEOTIDE SEQUENCE [LARGE SCALE GENOMIC DNA]</scope>
    <source>
        <strain evidence="2">CpI1-S</strain>
    </source>
</reference>
<dbReference type="EMBL" id="JYFN01000004">
    <property type="protein sequence ID" value="KJE24864.1"/>
    <property type="molecule type" value="Genomic_DNA"/>
</dbReference>
<evidence type="ECO:0008006" key="3">
    <source>
        <dbReference type="Google" id="ProtNLM"/>
    </source>
</evidence>
<dbReference type="PATRIC" id="fig|1502723.3.peg.3444"/>
<sequence>MPRPRHPIKELEALLRNGEAQGWKVTKGSGYFRMFCTCGDGHYKWVHLTPSNPRYERNLRSYLRSRTCWKEGGL</sequence>
<name>A0A0D8BLI5_9ACTN</name>
<keyword evidence="2" id="KW-1185">Reference proteome</keyword>
<gene>
    <name evidence="1" type="ORF">FF36_00871</name>
</gene>
<reference evidence="1 2" key="2">
    <citation type="journal article" date="2016" name="Genome Announc.">
        <title>Permanent Draft Genome Sequences for Two Variants of Frankia sp. Strain CpI1, the First Frankia Strain Isolated from Root Nodules of Comptonia peregrina.</title>
        <authorList>
            <person name="Oshone R."/>
            <person name="Hurst S.G.IV."/>
            <person name="Abebe-Akele F."/>
            <person name="Simpson S."/>
            <person name="Morris K."/>
            <person name="Thomas W.K."/>
            <person name="Tisa L.S."/>
        </authorList>
    </citation>
    <scope>NUCLEOTIDE SEQUENCE [LARGE SCALE GENOMIC DNA]</scope>
    <source>
        <strain evidence="2">CpI1-S</strain>
    </source>
</reference>
<proteinExistence type="predicted"/>
<dbReference type="AlphaFoldDB" id="A0A0D8BLI5"/>
<organism evidence="1 2">
    <name type="scientific">Frankia torreyi</name>
    <dbReference type="NCBI Taxonomy" id="1856"/>
    <lineage>
        <taxon>Bacteria</taxon>
        <taxon>Bacillati</taxon>
        <taxon>Actinomycetota</taxon>
        <taxon>Actinomycetes</taxon>
        <taxon>Frankiales</taxon>
        <taxon>Frankiaceae</taxon>
        <taxon>Frankia</taxon>
    </lineage>
</organism>
<evidence type="ECO:0000313" key="2">
    <source>
        <dbReference type="Proteomes" id="UP000032545"/>
    </source>
</evidence>
<protein>
    <recommendedName>
        <fullName evidence="3">YcfA-like protein</fullName>
    </recommendedName>
</protein>
<dbReference type="Proteomes" id="UP000032545">
    <property type="component" value="Unassembled WGS sequence"/>
</dbReference>